<comment type="caution">
    <text evidence="2">The sequence shown here is derived from an EMBL/GenBank/DDBJ whole genome shotgun (WGS) entry which is preliminary data.</text>
</comment>
<dbReference type="Proteomes" id="UP001157915">
    <property type="component" value="Unassembled WGS sequence"/>
</dbReference>
<evidence type="ECO:0000256" key="1">
    <source>
        <dbReference type="SAM" id="SignalP"/>
    </source>
</evidence>
<name>A0ABY1P4C4_9BACT</name>
<sequence>MKNLCLFLLLVYSSVFISCSTSVETNSDQSSDGLEIIKVDLSEAREGKLSEFFEPEIEYIWLKDDSEDAQLGGLNKVFFYDDKIFTLDIFGCKCIKIFDRKGEYFSKIRAYGEGPEKYLDFDDAIIVNNEVLLLGIYPPKLMWFSIDGEFLREEKLAKHVGSGIFLEEEKRYYFFKNVRELGNYFVESVNEDFKDTLKFFPYDVEGYYGDYPSRSSFMKNDEVYVGRPFNDTIMLLKSGKATPKFIFDFEKYAQQIDELKKKSQDLSPPDLMNFINNKSKLYFIPFSWHISDTQLYSSFKYETDSYNVFFDRKNQMPHIIDGRLKNDIDKSFDPFSFSHHFRKDKIGFYLRGKTLFKELQKKKAELGQEGFEEYVKGKGKNFAQVAFAAKDSENPVLIVYTVKK</sequence>
<dbReference type="Pfam" id="PF17170">
    <property type="entry name" value="DUF5128"/>
    <property type="match status" value="1"/>
</dbReference>
<dbReference type="PROSITE" id="PS51257">
    <property type="entry name" value="PROKAR_LIPOPROTEIN"/>
    <property type="match status" value="1"/>
</dbReference>
<proteinExistence type="predicted"/>
<feature type="signal peptide" evidence="1">
    <location>
        <begin position="1"/>
        <end position="17"/>
    </location>
</feature>
<evidence type="ECO:0000313" key="3">
    <source>
        <dbReference type="Proteomes" id="UP001157915"/>
    </source>
</evidence>
<gene>
    <name evidence="2" type="ORF">SAMN06265367_104317</name>
</gene>
<accession>A0ABY1P4C4</accession>
<protein>
    <submittedName>
        <fullName evidence="2">6-bladed beta-propeller protein</fullName>
    </submittedName>
</protein>
<dbReference type="EMBL" id="FXUA01000004">
    <property type="protein sequence ID" value="SMP26101.1"/>
    <property type="molecule type" value="Genomic_DNA"/>
</dbReference>
<evidence type="ECO:0000313" key="2">
    <source>
        <dbReference type="EMBL" id="SMP26101.1"/>
    </source>
</evidence>
<organism evidence="2 3">
    <name type="scientific">Algoriphagus winogradskyi</name>
    <dbReference type="NCBI Taxonomy" id="237017"/>
    <lineage>
        <taxon>Bacteria</taxon>
        <taxon>Pseudomonadati</taxon>
        <taxon>Bacteroidota</taxon>
        <taxon>Cytophagia</taxon>
        <taxon>Cytophagales</taxon>
        <taxon>Cyclobacteriaceae</taxon>
        <taxon>Algoriphagus</taxon>
    </lineage>
</organism>
<feature type="chain" id="PRO_5045305774" evidence="1">
    <location>
        <begin position="18"/>
        <end position="404"/>
    </location>
</feature>
<keyword evidence="1" id="KW-0732">Signal</keyword>
<reference evidence="2 3" key="1">
    <citation type="submission" date="2017-05" db="EMBL/GenBank/DDBJ databases">
        <authorList>
            <person name="Varghese N."/>
            <person name="Submissions S."/>
        </authorList>
    </citation>
    <scope>NUCLEOTIDE SEQUENCE [LARGE SCALE GENOMIC DNA]</scope>
    <source>
        <strain evidence="2 3">DSM 15360</strain>
    </source>
</reference>
<dbReference type="RefSeq" id="WP_283413412.1">
    <property type="nucleotide sequence ID" value="NZ_FXUA01000004.1"/>
</dbReference>
<keyword evidence="3" id="KW-1185">Reference proteome</keyword>